<dbReference type="InterPro" id="IPR029045">
    <property type="entry name" value="ClpP/crotonase-like_dom_sf"/>
</dbReference>
<dbReference type="PANTHER" id="PTHR11941:SF54">
    <property type="entry name" value="ENOYL-COA HYDRATASE, MITOCHONDRIAL"/>
    <property type="match status" value="1"/>
</dbReference>
<dbReference type="Gene3D" id="3.90.226.10">
    <property type="entry name" value="2-enoyl-CoA Hydratase, Chain A, domain 1"/>
    <property type="match status" value="1"/>
</dbReference>
<name>A0A914EDB1_9BILA</name>
<keyword evidence="3" id="KW-0276">Fatty acid metabolism</keyword>
<dbReference type="AlphaFoldDB" id="A0A914EDB1"/>
<accession>A0A914EDB1</accession>
<dbReference type="CDD" id="cd06558">
    <property type="entry name" value="crotonase-like"/>
    <property type="match status" value="1"/>
</dbReference>
<keyword evidence="4" id="KW-0443">Lipid metabolism</keyword>
<dbReference type="Gene3D" id="1.10.12.10">
    <property type="entry name" value="Lyase 2-enoyl-coa Hydratase, Chain A, domain 2"/>
    <property type="match status" value="1"/>
</dbReference>
<dbReference type="FunFam" id="1.10.12.10:FF:000001">
    <property type="entry name" value="Probable enoyl-CoA hydratase, mitochondrial"/>
    <property type="match status" value="1"/>
</dbReference>
<dbReference type="Proteomes" id="UP000887540">
    <property type="component" value="Unplaced"/>
</dbReference>
<dbReference type="PROSITE" id="PS00166">
    <property type="entry name" value="ENOYL_COA_HYDRATASE"/>
    <property type="match status" value="1"/>
</dbReference>
<evidence type="ECO:0000313" key="8">
    <source>
        <dbReference type="Proteomes" id="UP000887540"/>
    </source>
</evidence>
<dbReference type="Pfam" id="PF00378">
    <property type="entry name" value="ECH_1"/>
    <property type="match status" value="1"/>
</dbReference>
<evidence type="ECO:0000256" key="7">
    <source>
        <dbReference type="RuleBase" id="RU003707"/>
    </source>
</evidence>
<protein>
    <recommendedName>
        <fullName evidence="6">Probable enoyl-CoA hydratase, mitochondrial</fullName>
        <ecNumber evidence="2">4.2.1.17</ecNumber>
    </recommendedName>
</protein>
<dbReference type="WBParaSite" id="ACRNAN_scaffold742.g9673.t1">
    <property type="protein sequence ID" value="ACRNAN_scaffold742.g9673.t1"/>
    <property type="gene ID" value="ACRNAN_scaffold742.g9673"/>
</dbReference>
<dbReference type="InterPro" id="IPR014748">
    <property type="entry name" value="Enoyl-CoA_hydra_C"/>
</dbReference>
<dbReference type="InterPro" id="IPR001753">
    <property type="entry name" value="Enoyl-CoA_hydra/iso"/>
</dbReference>
<evidence type="ECO:0000256" key="3">
    <source>
        <dbReference type="ARBA" id="ARBA00022832"/>
    </source>
</evidence>
<sequence length="256" mass="28014">MIKIEVVGTNQNVGLITLNRPKVLNALCKQLMDELVQALTEFDKNSSIGAIVITGNEKAFASGADIAEMQNTPFTQVFTSDAHENLLKFTNIRKPIVAAVNGYAFGGGCEIAMACDIIYAGENAQFGQPEILIGTIPGWGGTQRLPRAIGKSKAMEVCLTGKRISAQEAHRLGLVSEVFPSDQLVSEAIKLAEKIAAQSPIIVAMVKESVNNAYELSLQEGQHFERRLNQFTFATEDRKEGMTAFIEKRKPRWSKL</sequence>
<dbReference type="GO" id="GO:0006635">
    <property type="term" value="P:fatty acid beta-oxidation"/>
    <property type="evidence" value="ECO:0007669"/>
    <property type="project" value="TreeGrafter"/>
</dbReference>
<keyword evidence="8" id="KW-1185">Reference proteome</keyword>
<evidence type="ECO:0000256" key="6">
    <source>
        <dbReference type="ARBA" id="ARBA00073937"/>
    </source>
</evidence>
<organism evidence="8 9">
    <name type="scientific">Acrobeloides nanus</name>
    <dbReference type="NCBI Taxonomy" id="290746"/>
    <lineage>
        <taxon>Eukaryota</taxon>
        <taxon>Metazoa</taxon>
        <taxon>Ecdysozoa</taxon>
        <taxon>Nematoda</taxon>
        <taxon>Chromadorea</taxon>
        <taxon>Rhabditida</taxon>
        <taxon>Tylenchina</taxon>
        <taxon>Cephalobomorpha</taxon>
        <taxon>Cephaloboidea</taxon>
        <taxon>Cephalobidae</taxon>
        <taxon>Acrobeloides</taxon>
    </lineage>
</organism>
<reference evidence="9" key="1">
    <citation type="submission" date="2022-11" db="UniProtKB">
        <authorList>
            <consortium name="WormBaseParasite"/>
        </authorList>
    </citation>
    <scope>IDENTIFICATION</scope>
</reference>
<dbReference type="SUPFAM" id="SSF52096">
    <property type="entry name" value="ClpP/crotonase"/>
    <property type="match status" value="1"/>
</dbReference>
<dbReference type="EC" id="4.2.1.17" evidence="2"/>
<dbReference type="InterPro" id="IPR018376">
    <property type="entry name" value="Enoyl-CoA_hyd/isom_CS"/>
</dbReference>
<dbReference type="FunFam" id="3.90.226.10:FF:000019">
    <property type="entry name" value="Enoyl-CoA hydratase, mitochondrial"/>
    <property type="match status" value="1"/>
</dbReference>
<evidence type="ECO:0000256" key="5">
    <source>
        <dbReference type="ARBA" id="ARBA00023239"/>
    </source>
</evidence>
<evidence type="ECO:0000256" key="1">
    <source>
        <dbReference type="ARBA" id="ARBA00005254"/>
    </source>
</evidence>
<evidence type="ECO:0000313" key="9">
    <source>
        <dbReference type="WBParaSite" id="ACRNAN_scaffold742.g9673.t1"/>
    </source>
</evidence>
<dbReference type="GO" id="GO:0005739">
    <property type="term" value="C:mitochondrion"/>
    <property type="evidence" value="ECO:0007669"/>
    <property type="project" value="TreeGrafter"/>
</dbReference>
<evidence type="ECO:0000256" key="4">
    <source>
        <dbReference type="ARBA" id="ARBA00023098"/>
    </source>
</evidence>
<evidence type="ECO:0000256" key="2">
    <source>
        <dbReference type="ARBA" id="ARBA00012076"/>
    </source>
</evidence>
<dbReference type="PANTHER" id="PTHR11941">
    <property type="entry name" value="ENOYL-COA HYDRATASE-RELATED"/>
    <property type="match status" value="1"/>
</dbReference>
<keyword evidence="5" id="KW-0456">Lyase</keyword>
<proteinExistence type="inferred from homology"/>
<comment type="similarity">
    <text evidence="1 7">Belongs to the enoyl-CoA hydratase/isomerase family.</text>
</comment>
<dbReference type="GO" id="GO:0004300">
    <property type="term" value="F:enoyl-CoA hydratase activity"/>
    <property type="evidence" value="ECO:0007669"/>
    <property type="project" value="UniProtKB-EC"/>
</dbReference>